<feature type="compositionally biased region" description="Basic residues" evidence="1">
    <location>
        <begin position="1402"/>
        <end position="1412"/>
    </location>
</feature>
<dbReference type="Proteomes" id="UP000001307">
    <property type="component" value="Unassembled WGS sequence"/>
</dbReference>
<protein>
    <submittedName>
        <fullName evidence="2">Uncharacterized protein</fullName>
    </submittedName>
</protein>
<feature type="region of interest" description="Disordered" evidence="1">
    <location>
        <begin position="1397"/>
        <end position="1438"/>
    </location>
</feature>
<evidence type="ECO:0000313" key="2">
    <source>
        <dbReference type="EMBL" id="CBY07378.1"/>
    </source>
</evidence>
<feature type="region of interest" description="Disordered" evidence="1">
    <location>
        <begin position="1010"/>
        <end position="1040"/>
    </location>
</feature>
<name>E4X2E8_OIKDI</name>
<accession>E4X2E8</accession>
<feature type="region of interest" description="Disordered" evidence="1">
    <location>
        <begin position="1457"/>
        <end position="1477"/>
    </location>
</feature>
<dbReference type="EMBL" id="FN653022">
    <property type="protein sequence ID" value="CBY07378.1"/>
    <property type="molecule type" value="Genomic_DNA"/>
</dbReference>
<feature type="compositionally biased region" description="Acidic residues" evidence="1">
    <location>
        <begin position="1306"/>
        <end position="1316"/>
    </location>
</feature>
<proteinExistence type="predicted"/>
<reference evidence="2" key="1">
    <citation type="journal article" date="2010" name="Science">
        <title>Plasticity of animal genome architecture unmasked by rapid evolution of a pelagic tunicate.</title>
        <authorList>
            <person name="Denoeud F."/>
            <person name="Henriet S."/>
            <person name="Mungpakdee S."/>
            <person name="Aury J.M."/>
            <person name="Da Silva C."/>
            <person name="Brinkmann H."/>
            <person name="Mikhaleva J."/>
            <person name="Olsen L.C."/>
            <person name="Jubin C."/>
            <person name="Canestro C."/>
            <person name="Bouquet J.M."/>
            <person name="Danks G."/>
            <person name="Poulain J."/>
            <person name="Campsteijn C."/>
            <person name="Adamski M."/>
            <person name="Cross I."/>
            <person name="Yadetie F."/>
            <person name="Muffato M."/>
            <person name="Louis A."/>
            <person name="Butcher S."/>
            <person name="Tsagkogeorga G."/>
            <person name="Konrad A."/>
            <person name="Singh S."/>
            <person name="Jensen M.F."/>
            <person name="Cong E.H."/>
            <person name="Eikeseth-Otteraa H."/>
            <person name="Noel B."/>
            <person name="Anthouard V."/>
            <person name="Porcel B.M."/>
            <person name="Kachouri-Lafond R."/>
            <person name="Nishino A."/>
            <person name="Ugolini M."/>
            <person name="Chourrout P."/>
            <person name="Nishida H."/>
            <person name="Aasland R."/>
            <person name="Huzurbazar S."/>
            <person name="Westhof E."/>
            <person name="Delsuc F."/>
            <person name="Lehrach H."/>
            <person name="Reinhardt R."/>
            <person name="Weissenbach J."/>
            <person name="Roy S.W."/>
            <person name="Artiguenave F."/>
            <person name="Postlethwait J.H."/>
            <person name="Manak J.R."/>
            <person name="Thompson E.M."/>
            <person name="Jaillon O."/>
            <person name="Du Pasquier L."/>
            <person name="Boudinot P."/>
            <person name="Liberles D.A."/>
            <person name="Volff J.N."/>
            <person name="Philippe H."/>
            <person name="Lenhard B."/>
            <person name="Roest Crollius H."/>
            <person name="Wincker P."/>
            <person name="Chourrout D."/>
        </authorList>
    </citation>
    <scope>NUCLEOTIDE SEQUENCE [LARGE SCALE GENOMIC DNA]</scope>
</reference>
<evidence type="ECO:0000313" key="3">
    <source>
        <dbReference type="Proteomes" id="UP000001307"/>
    </source>
</evidence>
<feature type="region of interest" description="Disordered" evidence="1">
    <location>
        <begin position="1187"/>
        <end position="1380"/>
    </location>
</feature>
<evidence type="ECO:0000256" key="1">
    <source>
        <dbReference type="SAM" id="MobiDB-lite"/>
    </source>
</evidence>
<sequence>MNDLFKSKYQILLRKAVSRKSEETAHLSLSRFLRKYKSGSELKVVKINFHEVADASPTILKENDLMLIASQRRWWELDEAVKHMSPAPRNKFNMDSEIAIELQKSWLDLMGREPTPAGQVRVDITMFLNEDELTELINWLQGLNETEKTLSNATKRLASRWLKKTKANGRYLVKDSEIEEKLLEEGQNMRKNTTTEQITKLKRLAALIGLNPKSEFWPDLTFWLRRVYDTMKNWAIELTRNKNKLPADLFFQDDGLDFLSNLKMLNEPEQETIPSLLLTAGENQGNLFVVSNDPLKMAKIYTGFNEEILRKQKFMLREVSQETELEEELKTLLRRYLAEEEVDANGQTWIEVKEFLRNARGSTIKDLTKEHEYVLWETLLKNLNEIMTEIKEEGEETLEVRRWRTILGWTHISLNETVFEEIPVPNQEEIYPQDMTTEIHLAESMQLFKDKLADNSICAIKGCENLAGNLPICPWHLNILPLMMTEDRNSRFTKSCLNRLDKFLAKERWQKSSYLSDLHPSYRAKIFANILKIHSTSNFEVGIEEALAAIACDLYRTGTQKCWGTKDLIDNENLTSTMQKVADNFNEMRKAKYWKSLQVQKKGKVILIPLLKVENNGERTYGKAMAVTIEDGEISAKDLMEVVNDPSEKWSKFRRSMPFKPKEFTTKFKKEAKSARKPGEEFNELNYLKHIGQTAIHLELMVVCENQLYFTEAVEHLVWEIRNCQRRKIWVDRRAQIVNLTEVKGIGSMEYFDGSDLKTSFLLRPQGKKMRSGVPRDATDKGDETIINFLGHLAVAKNLDKKFHPENIMGPTTWCVEGSDMGAFFRRQEKSVALLAVLMSHWEEEKLGFWRIEDAEILFRDGTFNNERIPHEEAVNDMLRSDTPRVTQAEEVMFEWERVEGRTITSGFLVDSANKYLQPDARMGKRICKRIMKDFNRFTNIGIRWRKRAILPWIQMYFRDRSLLRHKAFWPVPEEKKGKVPSLTWHRLQRTTFKTERCGGYLIAGSDTECSDYSDNSDNSEDEEEKETVSTKQKKQAEQLFKKETIDPDIAQRKVVRNVSKDSLSSVEDEELQITDLERRIRHINLDWGTTGSVHPVTRRKRIPVATPTTKPEVEEAEEINQHWWNKLNFDSDGKPRPDGEFFMRLKKRRALDLIKGSLKYNPRNEEEKKKVEEEKKKALEFLKELDSQDFSEDEAPKSNGQNKVAKEKNTVEMQNSTKSNGHERTNENESSTDKKIPEKPETETQKADSDKETESRQKEPEAEKIKKMSDTDSERLMIYEESETGSTSGTENMDERREPRFDPADLPDDYDWEDDPAPRGQEVNDLNPEEQQLVNRAEEEILGEVDNGDFTDRETSLKMEAEHPKMKDRETRQKYPMDVKVNEKEVQSFLERAWDQEALHSGRKPLKRTRKEKSNGRDRGINNSLPRLEEDNPFGFERDPEAALNEYIALRNLGKSDENDPKLAKIPRKSSDRKVNFGEGQNKEIKEETVLSTSIKEAAKDYEYDEEELTVNQGPSEIPAGLKPIKRQKFGEMRELSKLTWKKQRQLERDAMKGPKYQGLKALQRMGIYSDWQIKKEHQVQQTWRPSKIARIEEILTLLCVKFGTSLCSQRDLELAQGDLARMAIQDGAQLTFHLDRMSRDNGMFNRTIIRMSIFKGLQLINRLVLECVEISKLIINYKGEVRSWYEKFHPNEDQDGNY</sequence>
<feature type="compositionally biased region" description="Basic and acidic residues" evidence="1">
    <location>
        <begin position="1221"/>
        <end position="1279"/>
    </location>
</feature>
<feature type="compositionally biased region" description="Basic and acidic residues" evidence="1">
    <location>
        <begin position="1351"/>
        <end position="1380"/>
    </location>
</feature>
<feature type="compositionally biased region" description="Basic and acidic residues" evidence="1">
    <location>
        <begin position="1294"/>
        <end position="1304"/>
    </location>
</feature>
<feature type="compositionally biased region" description="Acidic residues" evidence="1">
    <location>
        <begin position="1341"/>
        <end position="1350"/>
    </location>
</feature>
<dbReference type="InParanoid" id="E4X2E8"/>
<keyword evidence="3" id="KW-1185">Reference proteome</keyword>
<organism evidence="2">
    <name type="scientific">Oikopleura dioica</name>
    <name type="common">Tunicate</name>
    <dbReference type="NCBI Taxonomy" id="34765"/>
    <lineage>
        <taxon>Eukaryota</taxon>
        <taxon>Metazoa</taxon>
        <taxon>Chordata</taxon>
        <taxon>Tunicata</taxon>
        <taxon>Appendicularia</taxon>
        <taxon>Copelata</taxon>
        <taxon>Oikopleuridae</taxon>
        <taxon>Oikopleura</taxon>
    </lineage>
</organism>
<gene>
    <name evidence="2" type="ORF">GSOID_T00017050001</name>
</gene>